<accession>A0A672G349</accession>
<keyword evidence="5" id="KW-0029">Amino-acid transport</keyword>
<dbReference type="FunFam" id="1.20.1740.10:FF:000010">
    <property type="entry name" value="probable cationic amino acid transporter"/>
    <property type="match status" value="1"/>
</dbReference>
<evidence type="ECO:0000259" key="11">
    <source>
        <dbReference type="Pfam" id="PF13906"/>
    </source>
</evidence>
<feature type="transmembrane region" description="Helical" evidence="10">
    <location>
        <begin position="355"/>
        <end position="374"/>
    </location>
</feature>
<evidence type="ECO:0000256" key="6">
    <source>
        <dbReference type="ARBA" id="ARBA00022989"/>
    </source>
</evidence>
<dbReference type="Pfam" id="PF13520">
    <property type="entry name" value="AA_permease_2"/>
    <property type="match status" value="1"/>
</dbReference>
<evidence type="ECO:0000256" key="5">
    <source>
        <dbReference type="ARBA" id="ARBA00022970"/>
    </source>
</evidence>
<keyword evidence="3" id="KW-0813">Transport</keyword>
<evidence type="ECO:0000256" key="2">
    <source>
        <dbReference type="ARBA" id="ARBA00008572"/>
    </source>
</evidence>
<proteinExistence type="inferred from homology"/>
<dbReference type="Proteomes" id="UP000472267">
    <property type="component" value="Chromosome 10"/>
</dbReference>
<feature type="transmembrane region" description="Helical" evidence="10">
    <location>
        <begin position="304"/>
        <end position="325"/>
    </location>
</feature>
<dbReference type="PANTHER" id="PTHR43243:SF20">
    <property type="entry name" value="CATIONIC AMINO ACID TRANSPORTER 3"/>
    <property type="match status" value="1"/>
</dbReference>
<evidence type="ECO:0000256" key="9">
    <source>
        <dbReference type="SAM" id="MobiDB-lite"/>
    </source>
</evidence>
<reference evidence="12" key="3">
    <citation type="submission" date="2025-09" db="UniProtKB">
        <authorList>
            <consortium name="Ensembl"/>
        </authorList>
    </citation>
    <scope>IDENTIFICATION</scope>
</reference>
<dbReference type="GO" id="GO:0005886">
    <property type="term" value="C:plasma membrane"/>
    <property type="evidence" value="ECO:0007669"/>
    <property type="project" value="TreeGrafter"/>
</dbReference>
<dbReference type="PIRSF" id="PIRSF006060">
    <property type="entry name" value="AA_transporter"/>
    <property type="match status" value="1"/>
</dbReference>
<evidence type="ECO:0000256" key="1">
    <source>
        <dbReference type="ARBA" id="ARBA00004127"/>
    </source>
</evidence>
<reference evidence="12" key="1">
    <citation type="submission" date="2019-06" db="EMBL/GenBank/DDBJ databases">
        <authorList>
            <consortium name="Wellcome Sanger Institute Data Sharing"/>
        </authorList>
    </citation>
    <scope>NUCLEOTIDE SEQUENCE [LARGE SCALE GENOMIC DNA]</scope>
</reference>
<comment type="similarity">
    <text evidence="2">Belongs to the amino acid-polyamine-organocation (APC) superfamily. Cationic amino acid transporter (CAT) (TC 2.A.3.3) family.</text>
</comment>
<feature type="transmembrane region" description="Helical" evidence="10">
    <location>
        <begin position="199"/>
        <end position="219"/>
    </location>
</feature>
<gene>
    <name evidence="12" type="primary">slc7a3a</name>
</gene>
<evidence type="ECO:0000256" key="3">
    <source>
        <dbReference type="ARBA" id="ARBA00022448"/>
    </source>
</evidence>
<feature type="transmembrane region" description="Helical" evidence="10">
    <location>
        <begin position="380"/>
        <end position="399"/>
    </location>
</feature>
<dbReference type="InterPro" id="IPR029485">
    <property type="entry name" value="CAT_C"/>
</dbReference>
<dbReference type="InterPro" id="IPR002293">
    <property type="entry name" value="AA/rel_permease1"/>
</dbReference>
<keyword evidence="6 10" id="KW-1133">Transmembrane helix</keyword>
<evidence type="ECO:0000313" key="13">
    <source>
        <dbReference type="Proteomes" id="UP000472267"/>
    </source>
</evidence>
<feature type="domain" description="Cationic amino acid transporter C-terminal" evidence="11">
    <location>
        <begin position="531"/>
        <end position="581"/>
    </location>
</feature>
<evidence type="ECO:0000256" key="7">
    <source>
        <dbReference type="ARBA" id="ARBA00023136"/>
    </source>
</evidence>
<name>A0A672G349_SALFA</name>
<dbReference type="FunFam" id="1.20.1740.10:FF:000024">
    <property type="entry name" value="High affinity cationic amino acid transporter 1"/>
    <property type="match status" value="1"/>
</dbReference>
<feature type="transmembrane region" description="Helical" evidence="10">
    <location>
        <begin position="68"/>
        <end position="88"/>
    </location>
</feature>
<dbReference type="GO" id="GO:0012505">
    <property type="term" value="C:endomembrane system"/>
    <property type="evidence" value="ECO:0007669"/>
    <property type="project" value="UniProtKB-SubCell"/>
</dbReference>
<organism evidence="12 13">
    <name type="scientific">Salarias fasciatus</name>
    <name type="common">Jewelled blenny</name>
    <name type="synonym">Blennius fasciatus</name>
    <dbReference type="NCBI Taxonomy" id="181472"/>
    <lineage>
        <taxon>Eukaryota</taxon>
        <taxon>Metazoa</taxon>
        <taxon>Chordata</taxon>
        <taxon>Craniata</taxon>
        <taxon>Vertebrata</taxon>
        <taxon>Euteleostomi</taxon>
        <taxon>Actinopterygii</taxon>
        <taxon>Neopterygii</taxon>
        <taxon>Teleostei</taxon>
        <taxon>Neoteleostei</taxon>
        <taxon>Acanthomorphata</taxon>
        <taxon>Ovalentaria</taxon>
        <taxon>Blenniimorphae</taxon>
        <taxon>Blenniiformes</taxon>
        <taxon>Blennioidei</taxon>
        <taxon>Blenniidae</taxon>
        <taxon>Salariinae</taxon>
        <taxon>Salarias</taxon>
    </lineage>
</organism>
<sequence>EGSNMASTLSNFGKSLLRRRALDFSGEETRFARCLSTLDLIALGVGSTLGAGVYVLAGEVAREKAGPAIVLCFLIAALSSMLAGLCYAEFGARVPKTGSAYLYSYVTVGEIWAFITGWNLILSYVIGTASVARAWSSTFDSLVEQKISSFFKASMSMEVPGGVLAKYPDLFALILVLLLTGLLAFGVSESALVNKIFTGINLVVLGFFVHFGVGGFAPFGLNGVLSGAATCFYAFVGFDCIATTSEEAKNPMRSIPIGIVASLLICFFAYFGVSAALTLMMPYYQLDVQSPLPEAFSHVGWAPARYIVAVGSLCALSTSLLGSMFPMPRVIYAMAEDGLLFRTLSKMHSRTKTPLLATIASGVVAALMAFLFDLAALVDLMSIGTLLAYSLVAVCVLILRYQPGALNSSSQTEKLVELVEGEKVAVSGGDSGDEYGMETEDRPLRESFSAKLLFCPSGKNPTQTSGTIVYATTAIISILMTILCILLANCLTELLAGHMLVVVPCVILTALCVVCVVIIWRQPESKEALTFKVPLLPWLPLFSIFVNIYLMMQLDLGTWCRFTVWMVIGFAIYFCYGIRNSSEARNRSPMGKYQPPPQNNSPIYKGAPDDSDLETGGSP</sequence>
<feature type="transmembrane region" description="Helical" evidence="10">
    <location>
        <begin position="531"/>
        <end position="550"/>
    </location>
</feature>
<dbReference type="PANTHER" id="PTHR43243">
    <property type="entry name" value="INNER MEMBRANE TRANSPORTER YGJI-RELATED"/>
    <property type="match status" value="1"/>
</dbReference>
<evidence type="ECO:0000256" key="10">
    <source>
        <dbReference type="SAM" id="Phobius"/>
    </source>
</evidence>
<keyword evidence="13" id="KW-1185">Reference proteome</keyword>
<evidence type="ECO:0000313" key="12">
    <source>
        <dbReference type="Ensembl" id="ENSSFAP00005005494.1"/>
    </source>
</evidence>
<keyword evidence="7 10" id="KW-0472">Membrane</keyword>
<keyword evidence="4 10" id="KW-0812">Transmembrane</keyword>
<reference evidence="12" key="2">
    <citation type="submission" date="2025-08" db="UniProtKB">
        <authorList>
            <consortium name="Ensembl"/>
        </authorList>
    </citation>
    <scope>IDENTIFICATION</scope>
</reference>
<dbReference type="Ensembl" id="ENSSFAT00005005803.1">
    <property type="protein sequence ID" value="ENSSFAP00005005494.1"/>
    <property type="gene ID" value="ENSSFAG00005003321.1"/>
</dbReference>
<dbReference type="Gene3D" id="1.20.1740.10">
    <property type="entry name" value="Amino acid/polyamine transporter I"/>
    <property type="match status" value="2"/>
</dbReference>
<feature type="transmembrane region" description="Helical" evidence="10">
    <location>
        <begin position="225"/>
        <end position="245"/>
    </location>
</feature>
<dbReference type="GO" id="GO:0015171">
    <property type="term" value="F:amino acid transmembrane transporter activity"/>
    <property type="evidence" value="ECO:0007669"/>
    <property type="project" value="TreeGrafter"/>
</dbReference>
<feature type="transmembrane region" description="Helical" evidence="10">
    <location>
        <begin position="556"/>
        <end position="578"/>
    </location>
</feature>
<feature type="region of interest" description="Disordered" evidence="9">
    <location>
        <begin position="585"/>
        <end position="619"/>
    </location>
</feature>
<feature type="transmembrane region" description="Helical" evidence="10">
    <location>
        <begin position="100"/>
        <end position="126"/>
    </location>
</feature>
<comment type="subcellular location">
    <subcellularLocation>
        <location evidence="1">Endomembrane system</location>
        <topology evidence="1">Multi-pass membrane protein</topology>
    </subcellularLocation>
</comment>
<evidence type="ECO:0000256" key="8">
    <source>
        <dbReference type="ARBA" id="ARBA00023180"/>
    </source>
</evidence>
<protein>
    <recommendedName>
        <fullName evidence="11">Cationic amino acid transporter C-terminal domain-containing protein</fullName>
    </recommendedName>
</protein>
<dbReference type="Pfam" id="PF13906">
    <property type="entry name" value="AA_permease_C"/>
    <property type="match status" value="1"/>
</dbReference>
<keyword evidence="8" id="KW-0325">Glycoprotein</keyword>
<feature type="transmembrane region" description="Helical" evidence="10">
    <location>
        <begin position="38"/>
        <end position="56"/>
    </location>
</feature>
<dbReference type="AlphaFoldDB" id="A0A672G349"/>
<feature type="transmembrane region" description="Helical" evidence="10">
    <location>
        <begin position="494"/>
        <end position="519"/>
    </location>
</feature>
<feature type="transmembrane region" description="Helical" evidence="10">
    <location>
        <begin position="170"/>
        <end position="187"/>
    </location>
</feature>
<feature type="transmembrane region" description="Helical" evidence="10">
    <location>
        <begin position="468"/>
        <end position="488"/>
    </location>
</feature>
<feature type="transmembrane region" description="Helical" evidence="10">
    <location>
        <begin position="257"/>
        <end position="284"/>
    </location>
</feature>
<evidence type="ECO:0000256" key="4">
    <source>
        <dbReference type="ARBA" id="ARBA00022692"/>
    </source>
</evidence>